<dbReference type="AlphaFoldDB" id="A0A6P6RPL6"/>
<dbReference type="GO" id="GO:0005856">
    <property type="term" value="C:cytoskeleton"/>
    <property type="evidence" value="ECO:0007669"/>
    <property type="project" value="TreeGrafter"/>
</dbReference>
<feature type="coiled-coil region" evidence="2">
    <location>
        <begin position="220"/>
        <end position="401"/>
    </location>
</feature>
<keyword evidence="1 2" id="KW-0175">Coiled coil</keyword>
<evidence type="ECO:0000313" key="4">
    <source>
        <dbReference type="Proteomes" id="UP000515125"/>
    </source>
</evidence>
<dbReference type="PANTHER" id="PTHR32083:SF0">
    <property type="entry name" value="CILIA AND FLAGELLA-ASSOCIATED PROTEIN 58"/>
    <property type="match status" value="1"/>
</dbReference>
<sequence>MSNALAANASQVQAALKGANSEEETIKCLKRDLSASLIEVANGKSREAAETKAANQLRTQIDELYKRIELEERRSLQQTARLNELLQERDKLQSSLQELYDTQEQLQDRRAAAEEEARKRERLERQLKQNKGHFEQQQQELAKKQAELAQAEEQIAALHQQLAATQQQVQQEVQQAQEIQKRISLSCIADGVGTLLCAMQQTELRLNDQIYKNSHLRAANDERQAELRGKQEEIDRMRSEKERILKLHELLKKKMQILEGEKRTLEEQATTLKIETAASEREMDTLKQQADNDKRQIESLLRERDLLSKNLVNSDASAKKHADLAKRQLTHCEYLEKEVTGFRRECQQLQQKVEALEAERDRYGHTLNKSNQKYLENVEQLKNEELRVAELQRSIGEQRAKLSAQKMLYEAVRSDRNLFSRNLIASLDEMTELKNKFKLMFQQVGQLKEEIKAKDAGLLKQHFERKRMSSANEKLKDDLGKAEKKLSSLEQIIVAQKGEIKKLEDTVQQAATERANQGKEYSAVLAERDMLGSQLLKRNQELSLLYEKVRIQESTLSKGEAQYKARLKEIKEWSHQCIALRQELRHLEGGLAEMEALKREILQLQKELLQERTKVRALTEALSTPLNVHRWRQLEGSDPAKLELVKKVQSLQKRLIAKTEEVIDRDLQIQEREKLFAQLKVALKKQPGAEVFVQMQNLQTCAPSPRGEIDALCMGKQLYSAFKSRLAHEQYLEGNNSSAGALALGQRATYQ</sequence>
<evidence type="ECO:0000313" key="5">
    <source>
        <dbReference type="RefSeq" id="XP_026189761.1"/>
    </source>
</evidence>
<dbReference type="OrthoDB" id="264785at2759"/>
<feature type="coiled-coil region" evidence="2">
    <location>
        <begin position="54"/>
        <end position="182"/>
    </location>
</feature>
<keyword evidence="5" id="KW-0969">Cilium</keyword>
<dbReference type="Pfam" id="PF21771">
    <property type="entry name" value="CFAP58_CC"/>
    <property type="match status" value="1"/>
</dbReference>
<dbReference type="Proteomes" id="UP000515125">
    <property type="component" value="Unplaced"/>
</dbReference>
<name>A0A6P6RPL6_9EIME</name>
<accession>A0A6P6RPL6</accession>
<feature type="coiled-coil region" evidence="2">
    <location>
        <begin position="430"/>
        <end position="520"/>
    </location>
</feature>
<gene>
    <name evidence="5" type="primary">LOC34623194</name>
</gene>
<protein>
    <submittedName>
        <fullName evidence="5">Cilia- and flagella-associated protein 58</fullName>
    </submittedName>
</protein>
<organism evidence="4 5">
    <name type="scientific">Cyclospora cayetanensis</name>
    <dbReference type="NCBI Taxonomy" id="88456"/>
    <lineage>
        <taxon>Eukaryota</taxon>
        <taxon>Sar</taxon>
        <taxon>Alveolata</taxon>
        <taxon>Apicomplexa</taxon>
        <taxon>Conoidasida</taxon>
        <taxon>Coccidia</taxon>
        <taxon>Eucoccidiorida</taxon>
        <taxon>Eimeriorina</taxon>
        <taxon>Eimeriidae</taxon>
        <taxon>Cyclospora</taxon>
    </lineage>
</organism>
<feature type="domain" description="Cilia- and flagella-associated protein 58 central coiled coil" evidence="3">
    <location>
        <begin position="286"/>
        <end position="583"/>
    </location>
</feature>
<proteinExistence type="predicted"/>
<feature type="coiled-coil region" evidence="2">
    <location>
        <begin position="587"/>
        <end position="621"/>
    </location>
</feature>
<evidence type="ECO:0000256" key="1">
    <source>
        <dbReference type="ARBA" id="ARBA00023054"/>
    </source>
</evidence>
<keyword evidence="5" id="KW-0966">Cell projection</keyword>
<keyword evidence="5" id="KW-0282">Flagellum</keyword>
<evidence type="ECO:0000259" key="3">
    <source>
        <dbReference type="Pfam" id="PF21771"/>
    </source>
</evidence>
<evidence type="ECO:0000256" key="2">
    <source>
        <dbReference type="SAM" id="Coils"/>
    </source>
</evidence>
<dbReference type="RefSeq" id="XP_026189761.1">
    <property type="nucleotide sequence ID" value="XM_026333976.1"/>
</dbReference>
<keyword evidence="4" id="KW-1185">Reference proteome</keyword>
<reference evidence="5" key="1">
    <citation type="submission" date="2025-08" db="UniProtKB">
        <authorList>
            <consortium name="RefSeq"/>
        </authorList>
    </citation>
    <scope>IDENTIFICATION</scope>
</reference>
<dbReference type="InterPro" id="IPR049270">
    <property type="entry name" value="CFAP58_CC"/>
</dbReference>
<dbReference type="PANTHER" id="PTHR32083">
    <property type="entry name" value="CILIA AND FLAGELLA-ASSOCIATED PROTEIN 58-RELATED"/>
    <property type="match status" value="1"/>
</dbReference>
<dbReference type="GeneID" id="34623194"/>